<proteinExistence type="predicted"/>
<gene>
    <name evidence="4" type="ORF">L1F29_16690</name>
</gene>
<feature type="region of interest" description="Disordered" evidence="2">
    <location>
        <begin position="31"/>
        <end position="68"/>
    </location>
</feature>
<dbReference type="PROSITE" id="PS51257">
    <property type="entry name" value="PROKAR_LIPOPROTEIN"/>
    <property type="match status" value="1"/>
</dbReference>
<organism evidence="4 5">
    <name type="scientific">Paenibacillus spongiae</name>
    <dbReference type="NCBI Taxonomy" id="2909671"/>
    <lineage>
        <taxon>Bacteria</taxon>
        <taxon>Bacillati</taxon>
        <taxon>Bacillota</taxon>
        <taxon>Bacilli</taxon>
        <taxon>Bacillales</taxon>
        <taxon>Paenibacillaceae</taxon>
        <taxon>Paenibacillus</taxon>
    </lineage>
</organism>
<dbReference type="EMBL" id="CP091430">
    <property type="protein sequence ID" value="UVI33372.1"/>
    <property type="molecule type" value="Genomic_DNA"/>
</dbReference>
<feature type="chain" id="PRO_5046014992" evidence="3">
    <location>
        <begin position="25"/>
        <end position="322"/>
    </location>
</feature>
<dbReference type="InterPro" id="IPR050490">
    <property type="entry name" value="Bact_solute-bd_prot1"/>
</dbReference>
<evidence type="ECO:0000313" key="4">
    <source>
        <dbReference type="EMBL" id="UVI33372.1"/>
    </source>
</evidence>
<reference evidence="4" key="1">
    <citation type="submission" date="2022-01" db="EMBL/GenBank/DDBJ databases">
        <title>Paenibacillus spongiae sp. nov., isolated from marine sponge.</title>
        <authorList>
            <person name="Li Z."/>
            <person name="Zhang M."/>
        </authorList>
    </citation>
    <scope>NUCLEOTIDE SEQUENCE</scope>
    <source>
        <strain evidence="4">PHS-Z3</strain>
    </source>
</reference>
<keyword evidence="1 3" id="KW-0732">Signal</keyword>
<dbReference type="SUPFAM" id="SSF53850">
    <property type="entry name" value="Periplasmic binding protein-like II"/>
    <property type="match status" value="1"/>
</dbReference>
<evidence type="ECO:0000313" key="5">
    <source>
        <dbReference type="Proteomes" id="UP001057877"/>
    </source>
</evidence>
<evidence type="ECO:0000256" key="3">
    <source>
        <dbReference type="SAM" id="SignalP"/>
    </source>
</evidence>
<dbReference type="PANTHER" id="PTHR43649:SF33">
    <property type="entry name" value="POLYGALACTURONAN_RHAMNOGALACTURONAN-BINDING PROTEIN YTCQ"/>
    <property type="match status" value="1"/>
</dbReference>
<dbReference type="Gene3D" id="3.40.190.10">
    <property type="entry name" value="Periplasmic binding protein-like II"/>
    <property type="match status" value="2"/>
</dbReference>
<keyword evidence="5" id="KW-1185">Reference proteome</keyword>
<accession>A0ABY5SL14</accession>
<protein>
    <submittedName>
        <fullName evidence="4">Extracellular solute-binding protein</fullName>
    </submittedName>
</protein>
<sequence length="322" mass="36255">MKKLGIKKWVSLCIVIPLCLFSLAACSSNDDKGKQTEQASQDGKGNQTEQAAQDGKGNQTEQAAQDDKKLEDYTEEMKITAYQGANYGGPSNSSATEYAKYVKQKFKINVDDFVWPAGEEVKKKLSLFAASGEMPDIVQSTSDPATLQILNQMSDAGMLLDIEPYLSKSPNVMKYLTKPIIDSYRNPNDGKLYVLPGFTINPELKDELTIAVNNVLMVREDWLKKLNLDVPQTPDEFYEVLKAFKTMPAVNGKKVIPYLPLWEGNEINTHIGAMFGIWQYRTAVDENAQKMVDAHEKPEYLEYLKYASKLFREGLVTRKPIR</sequence>
<feature type="compositionally biased region" description="Polar residues" evidence="2">
    <location>
        <begin position="36"/>
        <end position="63"/>
    </location>
</feature>
<evidence type="ECO:0000256" key="2">
    <source>
        <dbReference type="SAM" id="MobiDB-lite"/>
    </source>
</evidence>
<feature type="signal peptide" evidence="3">
    <location>
        <begin position="1"/>
        <end position="24"/>
    </location>
</feature>
<dbReference type="PANTHER" id="PTHR43649">
    <property type="entry name" value="ARABINOSE-BINDING PROTEIN-RELATED"/>
    <property type="match status" value="1"/>
</dbReference>
<name>A0ABY5SL14_9BACL</name>
<evidence type="ECO:0000256" key="1">
    <source>
        <dbReference type="ARBA" id="ARBA00022729"/>
    </source>
</evidence>
<dbReference type="Proteomes" id="UP001057877">
    <property type="component" value="Chromosome"/>
</dbReference>
<dbReference type="RefSeq" id="WP_258389425.1">
    <property type="nucleotide sequence ID" value="NZ_CP091430.1"/>
</dbReference>